<sequence length="247" mass="26976">MDAAVGASAVVANPPTAGGFIFSKPMAVIEALLTGVHETTGLPWWMTIALTTATVRLSLLPLQVYQSKAIARMAVIKPHLDQLSAQMKAGSAKGTDKGYEEAEKARLELQALFAHHNVKPWMSIVGALGQIPLWLSFFFTMRHMVRVDGGLGLDTGGALWFQDLTARDPYFVLPVMCGATFFGMVSLGDPGQAPGVALDARQEQMRTFMKGVALLMVPTTAWFESGVFVYWISTNMPRTKQKKSKRR</sequence>
<dbReference type="InterPro" id="IPR028055">
    <property type="entry name" value="YidC/Oxa/ALB_C"/>
</dbReference>
<dbReference type="GO" id="GO:0032979">
    <property type="term" value="P:protein insertion into mitochondrial inner membrane from matrix"/>
    <property type="evidence" value="ECO:0007669"/>
    <property type="project" value="TreeGrafter"/>
</dbReference>
<comment type="caution">
    <text evidence="8">The sequence shown here is derived from an EMBL/GenBank/DDBJ whole genome shotgun (WGS) entry which is preliminary data.</text>
</comment>
<dbReference type="Pfam" id="PF02096">
    <property type="entry name" value="60KD_IMP"/>
    <property type="match status" value="1"/>
</dbReference>
<evidence type="ECO:0000259" key="7">
    <source>
        <dbReference type="Pfam" id="PF02096"/>
    </source>
</evidence>
<dbReference type="NCBIfam" id="TIGR03592">
    <property type="entry name" value="yidC_oxa1_cterm"/>
    <property type="match status" value="1"/>
</dbReference>
<name>A0A0M0JG29_9EUKA</name>
<feature type="transmembrane region" description="Helical" evidence="6">
    <location>
        <begin position="208"/>
        <end position="232"/>
    </location>
</feature>
<dbReference type="CDD" id="cd20069">
    <property type="entry name" value="5TM_Oxa1-like"/>
    <property type="match status" value="1"/>
</dbReference>
<evidence type="ECO:0000313" key="9">
    <source>
        <dbReference type="Proteomes" id="UP000037460"/>
    </source>
</evidence>
<keyword evidence="9" id="KW-1185">Reference proteome</keyword>
<feature type="domain" description="Membrane insertase YidC/Oxa/ALB C-terminal" evidence="7">
    <location>
        <begin position="44"/>
        <end position="241"/>
    </location>
</feature>
<evidence type="ECO:0000256" key="5">
    <source>
        <dbReference type="RuleBase" id="RU003945"/>
    </source>
</evidence>
<dbReference type="GO" id="GO:0005743">
    <property type="term" value="C:mitochondrial inner membrane"/>
    <property type="evidence" value="ECO:0007669"/>
    <property type="project" value="TreeGrafter"/>
</dbReference>
<dbReference type="InterPro" id="IPR001708">
    <property type="entry name" value="YidC/ALB3/OXA1/COX18"/>
</dbReference>
<evidence type="ECO:0000256" key="3">
    <source>
        <dbReference type="ARBA" id="ARBA00022989"/>
    </source>
</evidence>
<dbReference type="GO" id="GO:0032977">
    <property type="term" value="F:membrane insertase activity"/>
    <property type="evidence" value="ECO:0007669"/>
    <property type="project" value="InterPro"/>
</dbReference>
<proteinExistence type="inferred from homology"/>
<dbReference type="OrthoDB" id="2148490at2759"/>
<feature type="transmembrane region" description="Helical" evidence="6">
    <location>
        <begin position="170"/>
        <end position="188"/>
    </location>
</feature>
<dbReference type="Proteomes" id="UP000037460">
    <property type="component" value="Unassembled WGS sequence"/>
</dbReference>
<organism evidence="8 9">
    <name type="scientific">Chrysochromulina tobinii</name>
    <dbReference type="NCBI Taxonomy" id="1460289"/>
    <lineage>
        <taxon>Eukaryota</taxon>
        <taxon>Haptista</taxon>
        <taxon>Haptophyta</taxon>
        <taxon>Prymnesiophyceae</taxon>
        <taxon>Prymnesiales</taxon>
        <taxon>Chrysochromulinaceae</taxon>
        <taxon>Chrysochromulina</taxon>
    </lineage>
</organism>
<dbReference type="EMBL" id="JWZX01002990">
    <property type="protein sequence ID" value="KOO25322.1"/>
    <property type="molecule type" value="Genomic_DNA"/>
</dbReference>
<evidence type="ECO:0000256" key="2">
    <source>
        <dbReference type="ARBA" id="ARBA00022692"/>
    </source>
</evidence>
<evidence type="ECO:0000313" key="8">
    <source>
        <dbReference type="EMBL" id="KOO25322.1"/>
    </source>
</evidence>
<reference evidence="9" key="1">
    <citation type="journal article" date="2015" name="PLoS Genet.">
        <title>Genome Sequence and Transcriptome Analyses of Chrysochromulina tobin: Metabolic Tools for Enhanced Algal Fitness in the Prominent Order Prymnesiales (Haptophyceae).</title>
        <authorList>
            <person name="Hovde B.T."/>
            <person name="Deodato C.R."/>
            <person name="Hunsperger H.M."/>
            <person name="Ryken S.A."/>
            <person name="Yost W."/>
            <person name="Jha R.K."/>
            <person name="Patterson J."/>
            <person name="Monnat R.J. Jr."/>
            <person name="Barlow S.B."/>
            <person name="Starkenburg S.R."/>
            <person name="Cattolico R.A."/>
        </authorList>
    </citation>
    <scope>NUCLEOTIDE SEQUENCE</scope>
    <source>
        <strain evidence="9">CCMP291</strain>
    </source>
</reference>
<protein>
    <submittedName>
        <fullName evidence="8">Mitochondrial inner membrane protein oxa1-like protein</fullName>
    </submittedName>
</protein>
<dbReference type="AlphaFoldDB" id="A0A0M0JG29"/>
<accession>A0A0M0JG29</accession>
<evidence type="ECO:0000256" key="1">
    <source>
        <dbReference type="ARBA" id="ARBA00004141"/>
    </source>
</evidence>
<keyword evidence="2 5" id="KW-0812">Transmembrane</keyword>
<keyword evidence="3 6" id="KW-1133">Transmembrane helix</keyword>
<comment type="subcellular location">
    <subcellularLocation>
        <location evidence="1 5">Membrane</location>
        <topology evidence="1 5">Multi-pass membrane protein</topology>
    </subcellularLocation>
</comment>
<evidence type="ECO:0000256" key="6">
    <source>
        <dbReference type="SAM" id="Phobius"/>
    </source>
</evidence>
<evidence type="ECO:0000256" key="4">
    <source>
        <dbReference type="ARBA" id="ARBA00023136"/>
    </source>
</evidence>
<comment type="similarity">
    <text evidence="5">Belongs to the OXA1/ALB3/YidC family.</text>
</comment>
<keyword evidence="4 6" id="KW-0472">Membrane</keyword>
<gene>
    <name evidence="8" type="ORF">Ctob_010846</name>
</gene>
<dbReference type="PANTHER" id="PTHR12428">
    <property type="entry name" value="OXA1"/>
    <property type="match status" value="1"/>
</dbReference>
<dbReference type="PANTHER" id="PTHR12428:SF65">
    <property type="entry name" value="CYTOCHROME C OXIDASE ASSEMBLY PROTEIN COX18, MITOCHONDRIAL"/>
    <property type="match status" value="1"/>
</dbReference>